<dbReference type="SUPFAM" id="SSF55681">
    <property type="entry name" value="Class II aaRS and biotin synthetases"/>
    <property type="match status" value="1"/>
</dbReference>
<dbReference type="InterPro" id="IPR045864">
    <property type="entry name" value="aa-tRNA-synth_II/BPL/LPL"/>
</dbReference>
<gene>
    <name evidence="2" type="ORF">BXT84_04385</name>
</gene>
<protein>
    <recommendedName>
        <fullName evidence="1">Class II Histidinyl-tRNA synthetase (HisRS)-like catalytic core domain-containing protein</fullName>
    </recommendedName>
</protein>
<dbReference type="Pfam" id="PF13393">
    <property type="entry name" value="tRNA-synt_His"/>
    <property type="match status" value="1"/>
</dbReference>
<feature type="domain" description="Class II Histidinyl-tRNA synthetase (HisRS)-like catalytic core" evidence="1">
    <location>
        <begin position="71"/>
        <end position="251"/>
    </location>
</feature>
<sequence length="266" mass="30016">MIRVINQFLAQSFFPVPTAPAQSGHYREDHTQSILELLSSFPESHLNLPLKVFSLGPVYDPGHGRWAETVDVEILGEGGPQHELMAVQLIMQLIEQWPRLAEKTVMVMGHLGLLDQAMAAEAVLPVVRHSVRDALRAGNLVQAESLLAPTSPKTRRLLLPKTYDDFVRALQDTLPEADFDHIARLQNAIDQHMATRWDLSLTGNWPYYTDLVFSLYLKDIGQPLLNGGRFMADVHGRTWHGVGFTLYLDSLYQAVQQEMEQESHDL</sequence>
<reference evidence="2 3" key="1">
    <citation type="journal article" date="2019" name="Sci. Rep.">
        <title>Sulfobacillus thermotolerans: new insights into resistance and metabolic capacities of acidophilic chemolithotrophs.</title>
        <authorList>
            <person name="Panyushkina A.E."/>
            <person name="Babenko V.V."/>
            <person name="Nikitina A.S."/>
            <person name="Selezneva O.V."/>
            <person name="Tsaplina I.A."/>
            <person name="Letarova M.A."/>
            <person name="Kostryukova E.S."/>
            <person name="Letarov A.V."/>
        </authorList>
    </citation>
    <scope>NUCLEOTIDE SEQUENCE [LARGE SCALE GENOMIC DNA]</scope>
    <source>
        <strain evidence="2 3">Kr1</strain>
    </source>
</reference>
<dbReference type="InterPro" id="IPR041715">
    <property type="entry name" value="HisRS-like_core"/>
</dbReference>
<organism evidence="2 3">
    <name type="scientific">Sulfobacillus thermotolerans</name>
    <dbReference type="NCBI Taxonomy" id="338644"/>
    <lineage>
        <taxon>Bacteria</taxon>
        <taxon>Bacillati</taxon>
        <taxon>Bacillota</taxon>
        <taxon>Clostridia</taxon>
        <taxon>Eubacteriales</taxon>
        <taxon>Clostridiales Family XVII. Incertae Sedis</taxon>
        <taxon>Sulfobacillus</taxon>
    </lineage>
</organism>
<evidence type="ECO:0000313" key="3">
    <source>
        <dbReference type="Proteomes" id="UP000325292"/>
    </source>
</evidence>
<name>A0ABM6RVS4_9FIRM</name>
<dbReference type="Gene3D" id="3.30.930.10">
    <property type="entry name" value="Bira Bifunctional Protein, Domain 2"/>
    <property type="match status" value="1"/>
</dbReference>
<accession>A0ABM6RVS4</accession>
<dbReference type="Proteomes" id="UP000325292">
    <property type="component" value="Chromosome"/>
</dbReference>
<proteinExistence type="predicted"/>
<dbReference type="EMBL" id="CP019454">
    <property type="protein sequence ID" value="AUW95386.1"/>
    <property type="molecule type" value="Genomic_DNA"/>
</dbReference>
<evidence type="ECO:0000313" key="2">
    <source>
        <dbReference type="EMBL" id="AUW95386.1"/>
    </source>
</evidence>
<keyword evidence="3" id="KW-1185">Reference proteome</keyword>
<evidence type="ECO:0000259" key="1">
    <source>
        <dbReference type="Pfam" id="PF13393"/>
    </source>
</evidence>